<reference evidence="2" key="1">
    <citation type="journal article" date="2005" name="Nature">
        <title>The map-based sequence of the rice genome.</title>
        <authorList>
            <consortium name="International rice genome sequencing project (IRGSP)"/>
            <person name="Matsumoto T."/>
            <person name="Wu J."/>
            <person name="Kanamori H."/>
            <person name="Katayose Y."/>
            <person name="Fujisawa M."/>
            <person name="Namiki N."/>
            <person name="Mizuno H."/>
            <person name="Yamamoto K."/>
            <person name="Antonio B.A."/>
            <person name="Baba T."/>
            <person name="Sakata K."/>
            <person name="Nagamura Y."/>
            <person name="Aoki H."/>
            <person name="Arikawa K."/>
            <person name="Arita K."/>
            <person name="Bito T."/>
            <person name="Chiden Y."/>
            <person name="Fujitsuka N."/>
            <person name="Fukunaka R."/>
            <person name="Hamada M."/>
            <person name="Harada C."/>
            <person name="Hayashi A."/>
            <person name="Hijishita S."/>
            <person name="Honda M."/>
            <person name="Hosokawa S."/>
            <person name="Ichikawa Y."/>
            <person name="Idonuma A."/>
            <person name="Iijima M."/>
            <person name="Ikeda M."/>
            <person name="Ikeno M."/>
            <person name="Ito K."/>
            <person name="Ito S."/>
            <person name="Ito T."/>
            <person name="Ito Y."/>
            <person name="Ito Y."/>
            <person name="Iwabuchi A."/>
            <person name="Kamiya K."/>
            <person name="Karasawa W."/>
            <person name="Kurita K."/>
            <person name="Katagiri S."/>
            <person name="Kikuta A."/>
            <person name="Kobayashi H."/>
            <person name="Kobayashi N."/>
            <person name="Machita K."/>
            <person name="Maehara T."/>
            <person name="Masukawa M."/>
            <person name="Mizubayashi T."/>
            <person name="Mukai Y."/>
            <person name="Nagasaki H."/>
            <person name="Nagata Y."/>
            <person name="Naito S."/>
            <person name="Nakashima M."/>
            <person name="Nakama Y."/>
            <person name="Nakamichi Y."/>
            <person name="Nakamura M."/>
            <person name="Meguro A."/>
            <person name="Negishi M."/>
            <person name="Ohta I."/>
            <person name="Ohta T."/>
            <person name="Okamoto M."/>
            <person name="Ono N."/>
            <person name="Saji S."/>
            <person name="Sakaguchi M."/>
            <person name="Sakai K."/>
            <person name="Shibata M."/>
            <person name="Shimokawa T."/>
            <person name="Song J."/>
            <person name="Takazaki Y."/>
            <person name="Terasawa K."/>
            <person name="Tsugane M."/>
            <person name="Tsuji K."/>
            <person name="Ueda S."/>
            <person name="Waki K."/>
            <person name="Yamagata H."/>
            <person name="Yamamoto M."/>
            <person name="Yamamoto S."/>
            <person name="Yamane H."/>
            <person name="Yoshiki S."/>
            <person name="Yoshihara R."/>
            <person name="Yukawa K."/>
            <person name="Zhong H."/>
            <person name="Yano M."/>
            <person name="Yuan Q."/>
            <person name="Ouyang S."/>
            <person name="Liu J."/>
            <person name="Jones K.M."/>
            <person name="Gansberger K."/>
            <person name="Moffat K."/>
            <person name="Hill J."/>
            <person name="Bera J."/>
            <person name="Fadrosh D."/>
            <person name="Jin S."/>
            <person name="Johri S."/>
            <person name="Kim M."/>
            <person name="Overton L."/>
            <person name="Reardon M."/>
            <person name="Tsitrin T."/>
            <person name="Vuong H."/>
            <person name="Weaver B."/>
            <person name="Ciecko A."/>
            <person name="Tallon L."/>
            <person name="Jackson J."/>
            <person name="Pai G."/>
            <person name="Aken S.V."/>
            <person name="Utterback T."/>
            <person name="Reidmuller S."/>
            <person name="Feldblyum T."/>
            <person name="Hsiao J."/>
            <person name="Zismann V."/>
            <person name="Iobst S."/>
            <person name="de Vazeille A.R."/>
            <person name="Buell C.R."/>
            <person name="Ying K."/>
            <person name="Li Y."/>
            <person name="Lu T."/>
            <person name="Huang Y."/>
            <person name="Zhao Q."/>
            <person name="Feng Q."/>
            <person name="Zhang L."/>
            <person name="Zhu J."/>
            <person name="Weng Q."/>
            <person name="Mu J."/>
            <person name="Lu Y."/>
            <person name="Fan D."/>
            <person name="Liu Y."/>
            <person name="Guan J."/>
            <person name="Zhang Y."/>
            <person name="Yu S."/>
            <person name="Liu X."/>
            <person name="Zhang Y."/>
            <person name="Hong G."/>
            <person name="Han B."/>
            <person name="Choisne N."/>
            <person name="Demange N."/>
            <person name="Orjeda G."/>
            <person name="Samain S."/>
            <person name="Cattolico L."/>
            <person name="Pelletier E."/>
            <person name="Couloux A."/>
            <person name="Segurens B."/>
            <person name="Wincker P."/>
            <person name="D'Hont A."/>
            <person name="Scarpelli C."/>
            <person name="Weissenbach J."/>
            <person name="Salanoubat M."/>
            <person name="Quetier F."/>
            <person name="Yu Y."/>
            <person name="Kim H.R."/>
            <person name="Rambo T."/>
            <person name="Currie J."/>
            <person name="Collura K."/>
            <person name="Luo M."/>
            <person name="Yang T."/>
            <person name="Ammiraju J.S.S."/>
            <person name="Engler F."/>
            <person name="Soderlund C."/>
            <person name="Wing R.A."/>
            <person name="Palmer L.E."/>
            <person name="de la Bastide M."/>
            <person name="Spiegel L."/>
            <person name="Nascimento L."/>
            <person name="Zutavern T."/>
            <person name="O'Shaughnessy A."/>
            <person name="Dike S."/>
            <person name="Dedhia N."/>
            <person name="Preston R."/>
            <person name="Balija V."/>
            <person name="McCombie W.R."/>
            <person name="Chow T."/>
            <person name="Chen H."/>
            <person name="Chung M."/>
            <person name="Chen C."/>
            <person name="Shaw J."/>
            <person name="Wu H."/>
            <person name="Hsiao K."/>
            <person name="Chao Y."/>
            <person name="Chu M."/>
            <person name="Cheng C."/>
            <person name="Hour A."/>
            <person name="Lee P."/>
            <person name="Lin S."/>
            <person name="Lin Y."/>
            <person name="Liou J."/>
            <person name="Liu S."/>
            <person name="Hsing Y."/>
            <person name="Raghuvanshi S."/>
            <person name="Mohanty A."/>
            <person name="Bharti A.K."/>
            <person name="Gaur A."/>
            <person name="Gupta V."/>
            <person name="Kumar D."/>
            <person name="Ravi V."/>
            <person name="Vij S."/>
            <person name="Kapur A."/>
            <person name="Khurana P."/>
            <person name="Khurana P."/>
            <person name="Khurana J.P."/>
            <person name="Tyagi A.K."/>
            <person name="Gaikwad K."/>
            <person name="Singh A."/>
            <person name="Dalal V."/>
            <person name="Srivastava S."/>
            <person name="Dixit A."/>
            <person name="Pal A.K."/>
            <person name="Ghazi I.A."/>
            <person name="Yadav M."/>
            <person name="Pandit A."/>
            <person name="Bhargava A."/>
            <person name="Sureshbabu K."/>
            <person name="Batra K."/>
            <person name="Sharma T.R."/>
            <person name="Mohapatra T."/>
            <person name="Singh N.K."/>
            <person name="Messing J."/>
            <person name="Nelson A.B."/>
            <person name="Fuks G."/>
            <person name="Kavchok S."/>
            <person name="Keizer G."/>
            <person name="Linton E."/>
            <person name="Llaca V."/>
            <person name="Song R."/>
            <person name="Tanyolac B."/>
            <person name="Young S."/>
            <person name="Ho-Il K."/>
            <person name="Hahn J.H."/>
            <person name="Sangsakoo G."/>
            <person name="Vanavichit A."/>
            <person name="de Mattos Luiz.A.T."/>
            <person name="Zimmer P.D."/>
            <person name="Malone G."/>
            <person name="Dellagostin O."/>
            <person name="de Oliveira A.C."/>
            <person name="Bevan M."/>
            <person name="Bancroft I."/>
            <person name="Minx P."/>
            <person name="Cordum H."/>
            <person name="Wilson R."/>
            <person name="Cheng Z."/>
            <person name="Jin W."/>
            <person name="Jiang J."/>
            <person name="Leong S.A."/>
            <person name="Iwama H."/>
            <person name="Gojobori T."/>
            <person name="Itoh T."/>
            <person name="Niimura Y."/>
            <person name="Fujii Y."/>
            <person name="Habara T."/>
            <person name="Sakai H."/>
            <person name="Sato Y."/>
            <person name="Wilson G."/>
            <person name="Kumar K."/>
            <person name="McCouch S."/>
            <person name="Juretic N."/>
            <person name="Hoen D."/>
            <person name="Wright S."/>
            <person name="Bruskiewich R."/>
            <person name="Bureau T."/>
            <person name="Miyao A."/>
            <person name="Hirochika H."/>
            <person name="Nishikawa T."/>
            <person name="Kadowaki K."/>
            <person name="Sugiura M."/>
            <person name="Burr B."/>
            <person name="Sasaki T."/>
        </authorList>
    </citation>
    <scope>NUCLEOTIDE SEQUENCE [LARGE SCALE GENOMIC DNA]</scope>
    <source>
        <strain evidence="2">cv. Nipponbare</strain>
    </source>
</reference>
<gene>
    <name evidence="1" type="primary">B1250G12.4</name>
</gene>
<dbReference type="EMBL" id="AP006452">
    <property type="protein sequence ID" value="BAD26472.1"/>
    <property type="molecule type" value="Genomic_DNA"/>
</dbReference>
<accession>Q6H477</accession>
<proteinExistence type="predicted"/>
<name>Q6H477_ORYSJ</name>
<organism evidence="1 2">
    <name type="scientific">Oryza sativa subsp. japonica</name>
    <name type="common">Rice</name>
    <dbReference type="NCBI Taxonomy" id="39947"/>
    <lineage>
        <taxon>Eukaryota</taxon>
        <taxon>Viridiplantae</taxon>
        <taxon>Streptophyta</taxon>
        <taxon>Embryophyta</taxon>
        <taxon>Tracheophyta</taxon>
        <taxon>Spermatophyta</taxon>
        <taxon>Magnoliopsida</taxon>
        <taxon>Liliopsida</taxon>
        <taxon>Poales</taxon>
        <taxon>Poaceae</taxon>
        <taxon>BOP clade</taxon>
        <taxon>Oryzoideae</taxon>
        <taxon>Oryzeae</taxon>
        <taxon>Oryzinae</taxon>
        <taxon>Oryza</taxon>
        <taxon>Oryza sativa</taxon>
    </lineage>
</organism>
<evidence type="ECO:0000313" key="2">
    <source>
        <dbReference type="Proteomes" id="UP000000763"/>
    </source>
</evidence>
<sequence length="76" mass="8495">MEVVVREEKRGVVGHDNKVERGAVGDDSRSATNIARLKADGCDIGMERFVDSASLNLPFRHKPLLKPPKKLIYTDF</sequence>
<dbReference type="Proteomes" id="UP000000763">
    <property type="component" value="Chromosome 2"/>
</dbReference>
<evidence type="ECO:0000313" key="1">
    <source>
        <dbReference type="EMBL" id="BAD26472.1"/>
    </source>
</evidence>
<reference evidence="2" key="2">
    <citation type="journal article" date="2008" name="Nucleic Acids Res.">
        <title>The rice annotation project database (RAP-DB): 2008 update.</title>
        <authorList>
            <consortium name="The rice annotation project (RAP)"/>
        </authorList>
    </citation>
    <scope>GENOME REANNOTATION</scope>
    <source>
        <strain evidence="2">cv. Nipponbare</strain>
    </source>
</reference>
<dbReference type="AlphaFoldDB" id="Q6H477"/>
<protein>
    <submittedName>
        <fullName evidence="1">Uncharacterized protein</fullName>
    </submittedName>
</protein>